<dbReference type="SUPFAM" id="SSF56672">
    <property type="entry name" value="DNA/RNA polymerases"/>
    <property type="match status" value="1"/>
</dbReference>
<organism evidence="3 4">
    <name type="scientific">Mucuna pruriens</name>
    <name type="common">Velvet bean</name>
    <name type="synonym">Dolichos pruriens</name>
    <dbReference type="NCBI Taxonomy" id="157652"/>
    <lineage>
        <taxon>Eukaryota</taxon>
        <taxon>Viridiplantae</taxon>
        <taxon>Streptophyta</taxon>
        <taxon>Embryophyta</taxon>
        <taxon>Tracheophyta</taxon>
        <taxon>Spermatophyta</taxon>
        <taxon>Magnoliopsida</taxon>
        <taxon>eudicotyledons</taxon>
        <taxon>Gunneridae</taxon>
        <taxon>Pentapetalae</taxon>
        <taxon>rosids</taxon>
        <taxon>fabids</taxon>
        <taxon>Fabales</taxon>
        <taxon>Fabaceae</taxon>
        <taxon>Papilionoideae</taxon>
        <taxon>50 kb inversion clade</taxon>
        <taxon>NPAAA clade</taxon>
        <taxon>indigoferoid/millettioid clade</taxon>
        <taxon>Phaseoleae</taxon>
        <taxon>Mucuna</taxon>
    </lineage>
</organism>
<name>A0A371H3N7_MUCPR</name>
<evidence type="ECO:0000259" key="1">
    <source>
        <dbReference type="Pfam" id="PF00078"/>
    </source>
</evidence>
<dbReference type="InterPro" id="IPR053134">
    <property type="entry name" value="RNA-dir_DNA_polymerase"/>
</dbReference>
<proteinExistence type="predicted"/>
<dbReference type="Pfam" id="PF00078">
    <property type="entry name" value="RVT_1"/>
    <property type="match status" value="1"/>
</dbReference>
<dbReference type="Gene3D" id="3.30.70.270">
    <property type="match status" value="1"/>
</dbReference>
<dbReference type="InterPro" id="IPR005162">
    <property type="entry name" value="Retrotrans_gag_dom"/>
</dbReference>
<reference evidence="3" key="1">
    <citation type="submission" date="2018-05" db="EMBL/GenBank/DDBJ databases">
        <title>Draft genome of Mucuna pruriens seed.</title>
        <authorList>
            <person name="Nnadi N.E."/>
            <person name="Vos R."/>
            <person name="Hasami M.H."/>
            <person name="Devisetty U.K."/>
            <person name="Aguiy J.C."/>
        </authorList>
    </citation>
    <scope>NUCLEOTIDE SEQUENCE [LARGE SCALE GENOMIC DNA]</scope>
    <source>
        <strain evidence="3">JCA_2017</strain>
    </source>
</reference>
<gene>
    <name evidence="3" type="primary">pol</name>
    <name evidence="3" type="ORF">CR513_19831</name>
</gene>
<dbReference type="CDD" id="cd01647">
    <property type="entry name" value="RT_LTR"/>
    <property type="match status" value="1"/>
</dbReference>
<keyword evidence="4" id="KW-1185">Reference proteome</keyword>
<evidence type="ECO:0000259" key="2">
    <source>
        <dbReference type="Pfam" id="PF03732"/>
    </source>
</evidence>
<dbReference type="Proteomes" id="UP000257109">
    <property type="component" value="Unassembled WGS sequence"/>
</dbReference>
<dbReference type="OrthoDB" id="529980at2759"/>
<protein>
    <submittedName>
        <fullName evidence="3">Retrovirus-related Pol polyprotein from transposon 17.6</fullName>
    </submittedName>
</protein>
<comment type="caution">
    <text evidence="3">The sequence shown here is derived from an EMBL/GenBank/DDBJ whole genome shotgun (WGS) entry which is preliminary data.</text>
</comment>
<accession>A0A371H3N7</accession>
<dbReference type="InterPro" id="IPR000477">
    <property type="entry name" value="RT_dom"/>
</dbReference>
<dbReference type="Pfam" id="PF03732">
    <property type="entry name" value="Retrotrans_gag"/>
    <property type="match status" value="1"/>
</dbReference>
<evidence type="ECO:0000313" key="4">
    <source>
        <dbReference type="Proteomes" id="UP000257109"/>
    </source>
</evidence>
<dbReference type="Gene3D" id="3.10.10.10">
    <property type="entry name" value="HIV Type 1 Reverse Transcriptase, subunit A, domain 1"/>
    <property type="match status" value="1"/>
</dbReference>
<dbReference type="InterPro" id="IPR043502">
    <property type="entry name" value="DNA/RNA_pol_sf"/>
</dbReference>
<feature type="domain" description="Reverse transcriptase" evidence="1">
    <location>
        <begin position="175"/>
        <end position="333"/>
    </location>
</feature>
<evidence type="ECO:0000313" key="3">
    <source>
        <dbReference type="EMBL" id="RDX97401.1"/>
    </source>
</evidence>
<sequence length="349" mass="40969">MSVHSLSYGSRRSERHERLERHSRRRRCFDYHVRRKVRLITLEFSDYTLVWWKQVLGDIRRTRREPCESWAELKRLMRERFVPSYYTRDLNAALDPQSRPNFNVGTNLGRFSQGHNHIMPNLVDQKSKMNKKNGGGGELPRLSNLEVFHGLTPLSGIEHHIDLTLGATLPNMTTYRTNHEESKEIQKQFGRLIEKDINTPLPHLDDLLDELNGSNVFSKIDLRNAYHQIRMMKRDERKIAFKTKFGLYEWFIMPFGLINALSTFIRLMNHVLRSLIGKYVVAYFDDILIYSTCVNDHLLHVRNVLEILRKESLYANLEKCTFCTHEVIFLGFVVGSHGVKVDEEKVKAI</sequence>
<dbReference type="PANTHER" id="PTHR24559">
    <property type="entry name" value="TRANSPOSON TY3-I GAG-POL POLYPROTEIN"/>
    <property type="match status" value="1"/>
</dbReference>
<dbReference type="EMBL" id="QJKJ01003667">
    <property type="protein sequence ID" value="RDX97401.1"/>
    <property type="molecule type" value="Genomic_DNA"/>
</dbReference>
<feature type="non-terminal residue" evidence="3">
    <location>
        <position position="1"/>
    </location>
</feature>
<dbReference type="AlphaFoldDB" id="A0A371H3N7"/>
<dbReference type="PANTHER" id="PTHR24559:SF437">
    <property type="entry name" value="RNA-DIRECTED DNA POLYMERASE HOMOLOG"/>
    <property type="match status" value="1"/>
</dbReference>
<feature type="domain" description="Retrotransposon gag" evidence="2">
    <location>
        <begin position="39"/>
        <end position="131"/>
    </location>
</feature>
<dbReference type="InterPro" id="IPR043128">
    <property type="entry name" value="Rev_trsase/Diguanyl_cyclase"/>
</dbReference>